<dbReference type="Pfam" id="PF07715">
    <property type="entry name" value="Plug"/>
    <property type="match status" value="1"/>
</dbReference>
<organism evidence="21 22">
    <name type="scientific">Pseudaeromonas sharmana</name>
    <dbReference type="NCBI Taxonomy" id="328412"/>
    <lineage>
        <taxon>Bacteria</taxon>
        <taxon>Pseudomonadati</taxon>
        <taxon>Pseudomonadota</taxon>
        <taxon>Gammaproteobacteria</taxon>
        <taxon>Aeromonadales</taxon>
        <taxon>Aeromonadaceae</taxon>
        <taxon>Pseudaeromonas</taxon>
    </lineage>
</organism>
<dbReference type="InterPro" id="IPR039426">
    <property type="entry name" value="TonB-dep_rcpt-like"/>
</dbReference>
<evidence type="ECO:0000256" key="7">
    <source>
        <dbReference type="ARBA" id="ARBA00022729"/>
    </source>
</evidence>
<keyword evidence="8" id="KW-0408">Iron</keyword>
<keyword evidence="5" id="KW-0410">Iron transport</keyword>
<protein>
    <submittedName>
        <fullName evidence="21">TonB-dependent siderophore receptor</fullName>
    </submittedName>
</protein>
<comment type="caution">
    <text evidence="21">The sequence shown here is derived from an EMBL/GenBank/DDBJ whole genome shotgun (WGS) entry which is preliminary data.</text>
</comment>
<feature type="domain" description="TonB-dependent receptor plug" evidence="20">
    <location>
        <begin position="73"/>
        <end position="172"/>
    </location>
</feature>
<evidence type="ECO:0000256" key="12">
    <source>
        <dbReference type="ARBA" id="ARBA00023170"/>
    </source>
</evidence>
<evidence type="ECO:0000313" key="21">
    <source>
        <dbReference type="EMBL" id="MFC3913578.1"/>
    </source>
</evidence>
<feature type="compositionally biased region" description="Polar residues" evidence="17">
    <location>
        <begin position="45"/>
        <end position="66"/>
    </location>
</feature>
<keyword evidence="22" id="KW-1185">Reference proteome</keyword>
<keyword evidence="12 21" id="KW-0675">Receptor</keyword>
<dbReference type="CDD" id="cd01347">
    <property type="entry name" value="ligand_gated_channel"/>
    <property type="match status" value="1"/>
</dbReference>
<dbReference type="NCBIfam" id="TIGR01783">
    <property type="entry name" value="TonB-siderophor"/>
    <property type="match status" value="1"/>
</dbReference>
<evidence type="ECO:0000313" key="22">
    <source>
        <dbReference type="Proteomes" id="UP001595692"/>
    </source>
</evidence>
<dbReference type="InterPro" id="IPR012910">
    <property type="entry name" value="Plug_dom"/>
</dbReference>
<evidence type="ECO:0000256" key="15">
    <source>
        <dbReference type="PROSITE-ProRule" id="PRU10144"/>
    </source>
</evidence>
<keyword evidence="4 14" id="KW-1134">Transmembrane beta strand</keyword>
<evidence type="ECO:0000256" key="8">
    <source>
        <dbReference type="ARBA" id="ARBA00023004"/>
    </source>
</evidence>
<dbReference type="InterPro" id="IPR037066">
    <property type="entry name" value="Plug_dom_sf"/>
</dbReference>
<comment type="subcellular location">
    <subcellularLocation>
        <location evidence="1 14">Cell outer membrane</location>
        <topology evidence="1 14">Multi-pass membrane protein</topology>
    </subcellularLocation>
</comment>
<feature type="domain" description="TonB-dependent receptor-like beta-barrel" evidence="19">
    <location>
        <begin position="248"/>
        <end position="680"/>
    </location>
</feature>
<evidence type="ECO:0000256" key="3">
    <source>
        <dbReference type="ARBA" id="ARBA00022448"/>
    </source>
</evidence>
<dbReference type="InterPro" id="IPR000531">
    <property type="entry name" value="Beta-barrel_TonB"/>
</dbReference>
<evidence type="ECO:0000256" key="11">
    <source>
        <dbReference type="ARBA" id="ARBA00023136"/>
    </source>
</evidence>
<dbReference type="PROSITE" id="PS52016">
    <property type="entry name" value="TONB_DEPENDENT_REC_3"/>
    <property type="match status" value="1"/>
</dbReference>
<dbReference type="InterPro" id="IPR010105">
    <property type="entry name" value="TonB_sidphr_rcpt"/>
</dbReference>
<dbReference type="Gene3D" id="2.40.170.20">
    <property type="entry name" value="TonB-dependent receptor, beta-barrel domain"/>
    <property type="match status" value="1"/>
</dbReference>
<evidence type="ECO:0000259" key="20">
    <source>
        <dbReference type="Pfam" id="PF07715"/>
    </source>
</evidence>
<feature type="region of interest" description="Disordered" evidence="17">
    <location>
        <begin position="45"/>
        <end position="77"/>
    </location>
</feature>
<keyword evidence="9" id="KW-0406">Ion transport</keyword>
<proteinExistence type="inferred from homology"/>
<keyword evidence="13 14" id="KW-0998">Cell outer membrane</keyword>
<sequence length="710" mass="78793">MSRAASPLALHPLARSVRLFLLCPSMLLSAAAVAETTLPTVDVTAQQEQENTEGSDSYTAPASRTATKLALTPRETPQSVTVVTRQKMDDFNQNSINDVLNGTVGVQVERIETDRSYYTARGFDITNFQVDGLGLPMANGNVNGDLDTALYDRVEVLKGASGLMTGTGNPSATVNMVRKRPTRDFQASLKAGAGSWDTYRAEGDASGALTDSGRVRGRMVLVQQDKHSYLDRYASDRSVAYGVVEGDLTDSTLLTIGYSLQKNDSDSPMWGALPLYYTDGSQTDYDVSTSTSSDWSFWNVDNHNLFVELSQQLANGWQAKGVYTFIETKQDSRLFYVYGTPDKQTGAGLLSYPGLYQMQRKQHIVDLNASGPFQLAGRTHQLVVGSTLSRSKVNELSLYSNDIGTALPSLEEWTGNYPQPAFDLYPNGSEWRDTENALYLATRFTLRDDLAWIAGTRYASWHSEGSSYGTTKDSAATGEWVPYTGIVYDLTDNLSTYASYTTIFAPQAKFDINRDRLGPIDGASYEAGLKGEFYDGQLNTSLALFESKQNNVAEAAGTIPGSTETYYVERDGIRSRGYELEVSGQVLEDWQLAGGYTRLRIEDADGKTTNTYTPKQVFKLSTSYQLQQWRLGASLNWQDDIYRLNGAGTYTRQSSYALLDLMARYEFNRQWYAALNAYNVTDEKYLTSLYWDQGYYGAPRSFNLSTGWKF</sequence>
<keyword evidence="7 18" id="KW-0732">Signal</keyword>
<evidence type="ECO:0000256" key="14">
    <source>
        <dbReference type="PROSITE-ProRule" id="PRU01360"/>
    </source>
</evidence>
<evidence type="ECO:0000256" key="13">
    <source>
        <dbReference type="ARBA" id="ARBA00023237"/>
    </source>
</evidence>
<evidence type="ECO:0000256" key="18">
    <source>
        <dbReference type="SAM" id="SignalP"/>
    </source>
</evidence>
<dbReference type="Pfam" id="PF00593">
    <property type="entry name" value="TonB_dep_Rec_b-barrel"/>
    <property type="match status" value="1"/>
</dbReference>
<reference evidence="22" key="1">
    <citation type="journal article" date="2019" name="Int. J. Syst. Evol. Microbiol.">
        <title>The Global Catalogue of Microorganisms (GCM) 10K type strain sequencing project: providing services to taxonomists for standard genome sequencing and annotation.</title>
        <authorList>
            <consortium name="The Broad Institute Genomics Platform"/>
            <consortium name="The Broad Institute Genome Sequencing Center for Infectious Disease"/>
            <person name="Wu L."/>
            <person name="Ma J."/>
        </authorList>
    </citation>
    <scope>NUCLEOTIDE SEQUENCE [LARGE SCALE GENOMIC DNA]</scope>
    <source>
        <strain evidence="22">CCUG 54939</strain>
    </source>
</reference>
<dbReference type="RefSeq" id="WP_377151958.1">
    <property type="nucleotide sequence ID" value="NZ_JBHSAF010000007.1"/>
</dbReference>
<keyword evidence="6 14" id="KW-0812">Transmembrane</keyword>
<comment type="similarity">
    <text evidence="2 14 16">Belongs to the TonB-dependent receptor family.</text>
</comment>
<evidence type="ECO:0000256" key="9">
    <source>
        <dbReference type="ARBA" id="ARBA00023065"/>
    </source>
</evidence>
<evidence type="ECO:0000256" key="1">
    <source>
        <dbReference type="ARBA" id="ARBA00004571"/>
    </source>
</evidence>
<feature type="signal peptide" evidence="18">
    <location>
        <begin position="1"/>
        <end position="34"/>
    </location>
</feature>
<evidence type="ECO:0000256" key="16">
    <source>
        <dbReference type="RuleBase" id="RU003357"/>
    </source>
</evidence>
<keyword evidence="3 14" id="KW-0813">Transport</keyword>
<evidence type="ECO:0000256" key="2">
    <source>
        <dbReference type="ARBA" id="ARBA00009810"/>
    </source>
</evidence>
<dbReference type="Gene3D" id="2.170.130.10">
    <property type="entry name" value="TonB-dependent receptor, plug domain"/>
    <property type="match status" value="1"/>
</dbReference>
<dbReference type="InterPro" id="IPR010917">
    <property type="entry name" value="TonB_rcpt_CS"/>
</dbReference>
<evidence type="ECO:0000256" key="5">
    <source>
        <dbReference type="ARBA" id="ARBA00022496"/>
    </source>
</evidence>
<evidence type="ECO:0000256" key="17">
    <source>
        <dbReference type="SAM" id="MobiDB-lite"/>
    </source>
</evidence>
<dbReference type="SUPFAM" id="SSF56935">
    <property type="entry name" value="Porins"/>
    <property type="match status" value="1"/>
</dbReference>
<evidence type="ECO:0000256" key="10">
    <source>
        <dbReference type="ARBA" id="ARBA00023077"/>
    </source>
</evidence>
<evidence type="ECO:0000256" key="4">
    <source>
        <dbReference type="ARBA" id="ARBA00022452"/>
    </source>
</evidence>
<evidence type="ECO:0000259" key="19">
    <source>
        <dbReference type="Pfam" id="PF00593"/>
    </source>
</evidence>
<dbReference type="InterPro" id="IPR036942">
    <property type="entry name" value="Beta-barrel_TonB_sf"/>
</dbReference>
<dbReference type="PANTHER" id="PTHR32552">
    <property type="entry name" value="FERRICHROME IRON RECEPTOR-RELATED"/>
    <property type="match status" value="1"/>
</dbReference>
<dbReference type="PANTHER" id="PTHR32552:SF74">
    <property type="entry name" value="HYDROXAMATE SIDEROPHORE RECEPTOR FHUE"/>
    <property type="match status" value="1"/>
</dbReference>
<accession>A0ABV8CN95</accession>
<gene>
    <name evidence="21" type="ORF">ACFOSS_08875</name>
</gene>
<keyword evidence="11 14" id="KW-0472">Membrane</keyword>
<dbReference type="PROSITE" id="PS01156">
    <property type="entry name" value="TONB_DEPENDENT_REC_2"/>
    <property type="match status" value="1"/>
</dbReference>
<dbReference type="Proteomes" id="UP001595692">
    <property type="component" value="Unassembled WGS sequence"/>
</dbReference>
<name>A0ABV8CN95_9GAMM</name>
<evidence type="ECO:0000256" key="6">
    <source>
        <dbReference type="ARBA" id="ARBA00022692"/>
    </source>
</evidence>
<feature type="chain" id="PRO_5046202183" evidence="18">
    <location>
        <begin position="35"/>
        <end position="710"/>
    </location>
</feature>
<feature type="short sequence motif" description="TonB C-terminal box" evidence="15">
    <location>
        <begin position="693"/>
        <end position="710"/>
    </location>
</feature>
<keyword evidence="10 16" id="KW-0798">TonB box</keyword>
<dbReference type="EMBL" id="JBHSAF010000007">
    <property type="protein sequence ID" value="MFC3913578.1"/>
    <property type="molecule type" value="Genomic_DNA"/>
</dbReference>